<proteinExistence type="inferred from homology"/>
<evidence type="ECO:0000256" key="10">
    <source>
        <dbReference type="ARBA" id="ARBA00023157"/>
    </source>
</evidence>
<protein>
    <recommendedName>
        <fullName evidence="15">lytic cellulose monooxygenase (C4-dehydrogenating)</fullName>
        <ecNumber evidence="15">1.14.99.56</ecNumber>
    </recommendedName>
</protein>
<keyword evidence="4" id="KW-0479">Metal-binding</keyword>
<reference evidence="18 19" key="1">
    <citation type="journal article" date="2011" name="PLoS Pathog.">
        <title>Endophytic Life Strategies Decoded by Genome and Transcriptome Analyses of the Mutualistic Root Symbiont Piriformospora indica.</title>
        <authorList>
            <person name="Zuccaro A."/>
            <person name="Lahrmann U."/>
            <person name="Guldener U."/>
            <person name="Langen G."/>
            <person name="Pfiffi S."/>
            <person name="Biedenkopf D."/>
            <person name="Wong P."/>
            <person name="Samans B."/>
            <person name="Grimm C."/>
            <person name="Basiewicz M."/>
            <person name="Murat C."/>
            <person name="Martin F."/>
            <person name="Kogel K.H."/>
        </authorList>
    </citation>
    <scope>NUCLEOTIDE SEQUENCE [LARGE SCALE GENOMIC DNA]</scope>
    <source>
        <strain evidence="18 19">DSM 11827</strain>
    </source>
</reference>
<feature type="domain" description="Auxiliary Activity family 9 catalytic" evidence="17">
    <location>
        <begin position="21"/>
        <end position="218"/>
    </location>
</feature>
<dbReference type="InterPro" id="IPR005103">
    <property type="entry name" value="AA9_LPMO"/>
</dbReference>
<evidence type="ECO:0000313" key="18">
    <source>
        <dbReference type="EMBL" id="CCA73144.1"/>
    </source>
</evidence>
<dbReference type="OMA" id="HIGVHNA"/>
<dbReference type="EC" id="1.14.99.56" evidence="15"/>
<evidence type="ECO:0000313" key="19">
    <source>
        <dbReference type="Proteomes" id="UP000007148"/>
    </source>
</evidence>
<evidence type="ECO:0000259" key="17">
    <source>
        <dbReference type="Pfam" id="PF03443"/>
    </source>
</evidence>
<evidence type="ECO:0000256" key="11">
    <source>
        <dbReference type="ARBA" id="ARBA00023277"/>
    </source>
</evidence>
<sequence length="229" mass="25090">MKITLPLGSLALATAPFVYAHYRFKSLIIDGQETEDWKYVRESDNDYYPIEDVASMSMRCNSGGANGNHTETATVKAGDTVGFGLSQAIFHKGPLNVYMSKVDNAKTADGSSGWFKMYEIPPILDGGKSVIWPAVNLTKVTFPLPKTIESGDYLLRIEQIGLHLAIDKYAAQFFISCAQLRVTGGGSARPSTVMFPGVYKDTDPGLWINIYEPVPTNYTMPGPALFQDS</sequence>
<feature type="chain" id="PRO_5003468682" description="lytic cellulose monooxygenase (C4-dehydrogenating)" evidence="16">
    <location>
        <begin position="21"/>
        <end position="229"/>
    </location>
</feature>
<keyword evidence="6" id="KW-0136">Cellulose degradation</keyword>
<keyword evidence="5 16" id="KW-0732">Signal</keyword>
<evidence type="ECO:0000256" key="16">
    <source>
        <dbReference type="SAM" id="SignalP"/>
    </source>
</evidence>
<keyword evidence="12" id="KW-0624">Polysaccharide degradation</keyword>
<dbReference type="InParanoid" id="G4TPA1"/>
<evidence type="ECO:0000256" key="2">
    <source>
        <dbReference type="ARBA" id="ARBA00004613"/>
    </source>
</evidence>
<dbReference type="OrthoDB" id="3496539at2759"/>
<keyword evidence="7" id="KW-0560">Oxidoreductase</keyword>
<dbReference type="Gene3D" id="2.70.50.70">
    <property type="match status" value="1"/>
</dbReference>
<comment type="similarity">
    <text evidence="13">Belongs to the polysaccharide monooxygenase AA9 family.</text>
</comment>
<dbReference type="AlphaFoldDB" id="G4TPA1"/>
<gene>
    <name evidence="18" type="ORF">PIIN_07098</name>
</gene>
<keyword evidence="8" id="KW-0186">Copper</keyword>
<dbReference type="InterPro" id="IPR049892">
    <property type="entry name" value="AA9"/>
</dbReference>
<dbReference type="HOGENOM" id="CLU_031730_4_2_1"/>
<evidence type="ECO:0000256" key="4">
    <source>
        <dbReference type="ARBA" id="ARBA00022723"/>
    </source>
</evidence>
<evidence type="ECO:0000256" key="12">
    <source>
        <dbReference type="ARBA" id="ARBA00023326"/>
    </source>
</evidence>
<feature type="signal peptide" evidence="16">
    <location>
        <begin position="1"/>
        <end position="20"/>
    </location>
</feature>
<evidence type="ECO:0000256" key="15">
    <source>
        <dbReference type="ARBA" id="ARBA00047174"/>
    </source>
</evidence>
<comment type="caution">
    <text evidence="18">The sequence shown here is derived from an EMBL/GenBank/DDBJ whole genome shotgun (WGS) entry which is preliminary data.</text>
</comment>
<name>G4TPA1_SERID</name>
<dbReference type="STRING" id="1109443.G4TPA1"/>
<evidence type="ECO:0000256" key="5">
    <source>
        <dbReference type="ARBA" id="ARBA00022729"/>
    </source>
</evidence>
<dbReference type="GO" id="GO:0046872">
    <property type="term" value="F:metal ion binding"/>
    <property type="evidence" value="ECO:0007669"/>
    <property type="project" value="UniProtKB-KW"/>
</dbReference>
<dbReference type="GO" id="GO:0030245">
    <property type="term" value="P:cellulose catabolic process"/>
    <property type="evidence" value="ECO:0007669"/>
    <property type="project" value="UniProtKB-KW"/>
</dbReference>
<dbReference type="PANTHER" id="PTHR33353:SF10">
    <property type="entry name" value="ENDO-BETA-1,4-GLUCANASE D"/>
    <property type="match status" value="1"/>
</dbReference>
<evidence type="ECO:0000256" key="8">
    <source>
        <dbReference type="ARBA" id="ARBA00023008"/>
    </source>
</evidence>
<evidence type="ECO:0000256" key="13">
    <source>
        <dbReference type="ARBA" id="ARBA00044502"/>
    </source>
</evidence>
<dbReference type="eggNOG" id="ENOG502RYSN">
    <property type="taxonomic scope" value="Eukaryota"/>
</dbReference>
<keyword evidence="19" id="KW-1185">Reference proteome</keyword>
<evidence type="ECO:0000256" key="14">
    <source>
        <dbReference type="ARBA" id="ARBA00045077"/>
    </source>
</evidence>
<comment type="subcellular location">
    <subcellularLocation>
        <location evidence="2">Secreted</location>
    </subcellularLocation>
</comment>
<dbReference type="Pfam" id="PF03443">
    <property type="entry name" value="AA9"/>
    <property type="match status" value="1"/>
</dbReference>
<evidence type="ECO:0000256" key="7">
    <source>
        <dbReference type="ARBA" id="ARBA00023002"/>
    </source>
</evidence>
<dbReference type="GO" id="GO:0005576">
    <property type="term" value="C:extracellular region"/>
    <property type="evidence" value="ECO:0007669"/>
    <property type="project" value="UniProtKB-SubCell"/>
</dbReference>
<evidence type="ECO:0000256" key="9">
    <source>
        <dbReference type="ARBA" id="ARBA00023033"/>
    </source>
</evidence>
<comment type="cofactor">
    <cofactor evidence="1">
        <name>Cu(2+)</name>
        <dbReference type="ChEBI" id="CHEBI:29036"/>
    </cofactor>
</comment>
<dbReference type="GO" id="GO:0004497">
    <property type="term" value="F:monooxygenase activity"/>
    <property type="evidence" value="ECO:0007669"/>
    <property type="project" value="UniProtKB-KW"/>
</dbReference>
<comment type="catalytic activity">
    <reaction evidence="14">
        <text>[(1-&gt;4)-beta-D-glucosyl]n+m + reduced acceptor + O2 = 4-dehydro-beta-D-glucosyl-[(1-&gt;4)-beta-D-glucosyl]n-1 + [(1-&gt;4)-beta-D-glucosyl]m + acceptor + H2O.</text>
        <dbReference type="EC" id="1.14.99.56"/>
    </reaction>
</comment>
<keyword evidence="11" id="KW-0119">Carbohydrate metabolism</keyword>
<dbReference type="PANTHER" id="PTHR33353">
    <property type="entry name" value="PUTATIVE (AFU_ORTHOLOGUE AFUA_1G12560)-RELATED"/>
    <property type="match status" value="1"/>
</dbReference>
<dbReference type="CDD" id="cd21175">
    <property type="entry name" value="LPMO_AA9"/>
    <property type="match status" value="1"/>
</dbReference>
<accession>G4TPA1</accession>
<dbReference type="Proteomes" id="UP000007148">
    <property type="component" value="Unassembled WGS sequence"/>
</dbReference>
<keyword evidence="9" id="KW-0503">Monooxygenase</keyword>
<evidence type="ECO:0000256" key="1">
    <source>
        <dbReference type="ARBA" id="ARBA00001973"/>
    </source>
</evidence>
<dbReference type="EMBL" id="CAFZ01000205">
    <property type="protein sequence ID" value="CCA73144.1"/>
    <property type="molecule type" value="Genomic_DNA"/>
</dbReference>
<evidence type="ECO:0000256" key="6">
    <source>
        <dbReference type="ARBA" id="ARBA00023001"/>
    </source>
</evidence>
<keyword evidence="10" id="KW-1015">Disulfide bond</keyword>
<evidence type="ECO:0000256" key="3">
    <source>
        <dbReference type="ARBA" id="ARBA00022525"/>
    </source>
</evidence>
<keyword evidence="3" id="KW-0964">Secreted</keyword>
<organism evidence="18 19">
    <name type="scientific">Serendipita indica (strain DSM 11827)</name>
    <name type="common">Root endophyte fungus</name>
    <name type="synonym">Piriformospora indica</name>
    <dbReference type="NCBI Taxonomy" id="1109443"/>
    <lineage>
        <taxon>Eukaryota</taxon>
        <taxon>Fungi</taxon>
        <taxon>Dikarya</taxon>
        <taxon>Basidiomycota</taxon>
        <taxon>Agaricomycotina</taxon>
        <taxon>Agaricomycetes</taxon>
        <taxon>Sebacinales</taxon>
        <taxon>Serendipitaceae</taxon>
        <taxon>Serendipita</taxon>
    </lineage>
</organism>